<dbReference type="GO" id="GO:0055085">
    <property type="term" value="P:transmembrane transport"/>
    <property type="evidence" value="ECO:0007669"/>
    <property type="project" value="UniProtKB-ARBA"/>
</dbReference>
<dbReference type="GO" id="GO:0005886">
    <property type="term" value="C:plasma membrane"/>
    <property type="evidence" value="ECO:0007669"/>
    <property type="project" value="UniProtKB-SubCell"/>
</dbReference>
<evidence type="ECO:0000256" key="3">
    <source>
        <dbReference type="ARBA" id="ARBA00022448"/>
    </source>
</evidence>
<keyword evidence="8" id="KW-0472">Membrane</keyword>
<evidence type="ECO:0000259" key="9">
    <source>
        <dbReference type="PROSITE" id="PS50893"/>
    </source>
</evidence>
<dbReference type="EMBL" id="SMGJ01000002">
    <property type="protein sequence ID" value="TCK70495.1"/>
    <property type="molecule type" value="Genomic_DNA"/>
</dbReference>
<name>A0A4R1KYC2_9PAST</name>
<evidence type="ECO:0000256" key="5">
    <source>
        <dbReference type="ARBA" id="ARBA00022519"/>
    </source>
</evidence>
<dbReference type="Gene3D" id="3.40.50.300">
    <property type="entry name" value="P-loop containing nucleotide triphosphate hydrolases"/>
    <property type="match status" value="1"/>
</dbReference>
<keyword evidence="4" id="KW-1003">Cell membrane</keyword>
<comment type="subcellular location">
    <subcellularLocation>
        <location evidence="1">Cell inner membrane</location>
        <topology evidence="1">Peripheral membrane protein</topology>
    </subcellularLocation>
</comment>
<dbReference type="InterPro" id="IPR003439">
    <property type="entry name" value="ABC_transporter-like_ATP-bd"/>
</dbReference>
<keyword evidence="3" id="KW-0813">Transport</keyword>
<sequence>MTALLDVNDLSKSFKEHQGLFGSDTFHAVQDVSFSLARKQTLAIIGNNGSGKSTLAKMIVGITRPTSGQIVLDGKPLTFGDYQYRSKRIRMLMQDPNSAFNPRLNIGQILDMPLKLGTNLNEQQRNEKIFETLRLVGLYPDHTNVKIHTLSASQKQRIAFAQALILEPQIIITDDTIGTLDASVKTQLTNLMLNVQERRGVAYIYVSQHLGFVKHIADQVLVMDKGLVVEYGSTRNLFSHPKSDITKRLVESHFEHVLDDRAWEREW</sequence>
<dbReference type="GO" id="GO:0005524">
    <property type="term" value="F:ATP binding"/>
    <property type="evidence" value="ECO:0007669"/>
    <property type="project" value="UniProtKB-KW"/>
</dbReference>
<accession>A0A4R1KYC2</accession>
<keyword evidence="6" id="KW-0547">Nucleotide-binding</keyword>
<evidence type="ECO:0000313" key="11">
    <source>
        <dbReference type="Proteomes" id="UP000295496"/>
    </source>
</evidence>
<organism evidence="10 11">
    <name type="scientific">Lonepinella koalarum</name>
    <dbReference type="NCBI Taxonomy" id="53417"/>
    <lineage>
        <taxon>Bacteria</taxon>
        <taxon>Pseudomonadati</taxon>
        <taxon>Pseudomonadota</taxon>
        <taxon>Gammaproteobacteria</taxon>
        <taxon>Pasteurellales</taxon>
        <taxon>Pasteurellaceae</taxon>
        <taxon>Lonepinella</taxon>
    </lineage>
</organism>
<dbReference type="Pfam" id="PF00005">
    <property type="entry name" value="ABC_tran"/>
    <property type="match status" value="1"/>
</dbReference>
<dbReference type="PANTHER" id="PTHR43776">
    <property type="entry name" value="TRANSPORT ATP-BINDING PROTEIN"/>
    <property type="match status" value="1"/>
</dbReference>
<comment type="similarity">
    <text evidence="2">Belongs to the ABC transporter superfamily.</text>
</comment>
<keyword evidence="11" id="KW-1185">Reference proteome</keyword>
<gene>
    <name evidence="10" type="ORF">EV692_0771</name>
</gene>
<dbReference type="PANTHER" id="PTHR43776:SF4">
    <property type="entry name" value="PUTRESCINE EXPORT SYSTEM ATP-BINDING PROTEIN SAPF"/>
    <property type="match status" value="1"/>
</dbReference>
<evidence type="ECO:0000256" key="6">
    <source>
        <dbReference type="ARBA" id="ARBA00022741"/>
    </source>
</evidence>
<dbReference type="PROSITE" id="PS50893">
    <property type="entry name" value="ABC_TRANSPORTER_2"/>
    <property type="match status" value="1"/>
</dbReference>
<dbReference type="AlphaFoldDB" id="A0A4R1KYC2"/>
<evidence type="ECO:0000256" key="8">
    <source>
        <dbReference type="ARBA" id="ARBA00023136"/>
    </source>
</evidence>
<dbReference type="Proteomes" id="UP000295496">
    <property type="component" value="Unassembled WGS sequence"/>
</dbReference>
<protein>
    <submittedName>
        <fullName evidence="10">Cationic peptide transport system ATP-binding protein</fullName>
    </submittedName>
</protein>
<keyword evidence="5" id="KW-0997">Cell inner membrane</keyword>
<evidence type="ECO:0000256" key="4">
    <source>
        <dbReference type="ARBA" id="ARBA00022475"/>
    </source>
</evidence>
<reference evidence="10 11" key="1">
    <citation type="submission" date="2019-03" db="EMBL/GenBank/DDBJ databases">
        <title>Genomic Encyclopedia of Type Strains, Phase IV (KMG-IV): sequencing the most valuable type-strain genomes for metagenomic binning, comparative biology and taxonomic classification.</title>
        <authorList>
            <person name="Goeker M."/>
        </authorList>
    </citation>
    <scope>NUCLEOTIDE SEQUENCE [LARGE SCALE GENOMIC DNA]</scope>
    <source>
        <strain evidence="10 11">DSM 10053</strain>
    </source>
</reference>
<dbReference type="SUPFAM" id="SSF52540">
    <property type="entry name" value="P-loop containing nucleoside triphosphate hydrolases"/>
    <property type="match status" value="1"/>
</dbReference>
<dbReference type="GO" id="GO:0016887">
    <property type="term" value="F:ATP hydrolysis activity"/>
    <property type="evidence" value="ECO:0007669"/>
    <property type="project" value="InterPro"/>
</dbReference>
<evidence type="ECO:0000256" key="1">
    <source>
        <dbReference type="ARBA" id="ARBA00004417"/>
    </source>
</evidence>
<proteinExistence type="inferred from homology"/>
<dbReference type="InterPro" id="IPR050319">
    <property type="entry name" value="ABC_transp_ATP-bind"/>
</dbReference>
<comment type="caution">
    <text evidence="10">The sequence shown here is derived from an EMBL/GenBank/DDBJ whole genome shotgun (WGS) entry which is preliminary data.</text>
</comment>
<dbReference type="CDD" id="cd03257">
    <property type="entry name" value="ABC_NikE_OppD_transporters"/>
    <property type="match status" value="1"/>
</dbReference>
<evidence type="ECO:0000256" key="2">
    <source>
        <dbReference type="ARBA" id="ARBA00005417"/>
    </source>
</evidence>
<dbReference type="SMART" id="SM00382">
    <property type="entry name" value="AAA"/>
    <property type="match status" value="1"/>
</dbReference>
<keyword evidence="7 10" id="KW-0067">ATP-binding</keyword>
<dbReference type="InterPro" id="IPR027417">
    <property type="entry name" value="P-loop_NTPase"/>
</dbReference>
<evidence type="ECO:0000256" key="7">
    <source>
        <dbReference type="ARBA" id="ARBA00022840"/>
    </source>
</evidence>
<feature type="domain" description="ABC transporter" evidence="9">
    <location>
        <begin position="5"/>
        <end position="250"/>
    </location>
</feature>
<dbReference type="RefSeq" id="WP_132300713.1">
    <property type="nucleotide sequence ID" value="NZ_CP170642.1"/>
</dbReference>
<dbReference type="InterPro" id="IPR003593">
    <property type="entry name" value="AAA+_ATPase"/>
</dbReference>
<evidence type="ECO:0000313" key="10">
    <source>
        <dbReference type="EMBL" id="TCK70495.1"/>
    </source>
</evidence>